<gene>
    <name evidence="1" type="ORF">ACFPOH_09140</name>
</gene>
<accession>A0ABW0RC95</accession>
<dbReference type="Proteomes" id="UP001595978">
    <property type="component" value="Unassembled WGS sequence"/>
</dbReference>
<sequence>MIYEFIACNQKLPTFQEALEDEQMKSYNELLALGLSEEQIAIRGVDLKGIDRDKKVFWIRLPDELLNSPLLVEKDSHNPYARYLSDKKYVYKLSNVSSEIIPHVAYYLLKYANLWRELEIWRVIQDDYLIDMAEIPHRIIPLHVLTLEDLEAFFDRPAPRKMTITQP</sequence>
<keyword evidence="2" id="KW-1185">Reference proteome</keyword>
<proteinExistence type="predicted"/>
<comment type="caution">
    <text evidence="1">The sequence shown here is derived from an EMBL/GenBank/DDBJ whole genome shotgun (WGS) entry which is preliminary data.</text>
</comment>
<evidence type="ECO:0000313" key="1">
    <source>
        <dbReference type="EMBL" id="MFC5541926.1"/>
    </source>
</evidence>
<name>A0ABW0RC95_9BACL</name>
<protein>
    <submittedName>
        <fullName evidence="1">Uncharacterized protein</fullName>
    </submittedName>
</protein>
<evidence type="ECO:0000313" key="2">
    <source>
        <dbReference type="Proteomes" id="UP001595978"/>
    </source>
</evidence>
<dbReference type="RefSeq" id="WP_342471009.1">
    <property type="nucleotide sequence ID" value="NZ_JBHSNQ010000077.1"/>
</dbReference>
<dbReference type="EMBL" id="JBHSNQ010000077">
    <property type="protein sequence ID" value="MFC5541926.1"/>
    <property type="molecule type" value="Genomic_DNA"/>
</dbReference>
<organism evidence="1 2">
    <name type="scientific">Ureibacillus suwonensis</name>
    <dbReference type="NCBI Taxonomy" id="313007"/>
    <lineage>
        <taxon>Bacteria</taxon>
        <taxon>Bacillati</taxon>
        <taxon>Bacillota</taxon>
        <taxon>Bacilli</taxon>
        <taxon>Bacillales</taxon>
        <taxon>Caryophanaceae</taxon>
        <taxon>Ureibacillus</taxon>
    </lineage>
</organism>
<reference evidence="2" key="1">
    <citation type="journal article" date="2019" name="Int. J. Syst. Evol. Microbiol.">
        <title>The Global Catalogue of Microorganisms (GCM) 10K type strain sequencing project: providing services to taxonomists for standard genome sequencing and annotation.</title>
        <authorList>
            <consortium name="The Broad Institute Genomics Platform"/>
            <consortium name="The Broad Institute Genome Sequencing Center for Infectious Disease"/>
            <person name="Wu L."/>
            <person name="Ma J."/>
        </authorList>
    </citation>
    <scope>NUCLEOTIDE SEQUENCE [LARGE SCALE GENOMIC DNA]</scope>
    <source>
        <strain evidence="2">CCUG 56331</strain>
    </source>
</reference>